<evidence type="ECO:0000256" key="8">
    <source>
        <dbReference type="PIRSR" id="PIRSR617512-4"/>
    </source>
</evidence>
<dbReference type="AlphaFoldDB" id="A0A328A9Z3"/>
<evidence type="ECO:0000256" key="6">
    <source>
        <dbReference type="PIRSR" id="PIRSR617512-2"/>
    </source>
</evidence>
<keyword evidence="4" id="KW-0560">Oxidoreductase</keyword>
<keyword evidence="3 6" id="KW-0634">PQQ</keyword>
<feature type="region of interest" description="Disordered" evidence="9">
    <location>
        <begin position="1"/>
        <end position="28"/>
    </location>
</feature>
<dbReference type="SMART" id="SM00564">
    <property type="entry name" value="PQQ"/>
    <property type="match status" value="3"/>
</dbReference>
<name>A0A328A9Z3_9CAUL</name>
<dbReference type="GO" id="GO:0030288">
    <property type="term" value="C:outer membrane-bounded periplasmic space"/>
    <property type="evidence" value="ECO:0007669"/>
    <property type="project" value="InterPro"/>
</dbReference>
<reference evidence="12" key="1">
    <citation type="submission" date="2018-05" db="EMBL/GenBank/DDBJ databases">
        <authorList>
            <person name="Li X."/>
        </authorList>
    </citation>
    <scope>NUCLEOTIDE SEQUENCE [LARGE SCALE GENOMIC DNA]</scope>
    <source>
        <strain evidence="12">LX32</strain>
    </source>
</reference>
<comment type="cofactor">
    <cofactor evidence="6">
        <name>pyrroloquinoline quinone</name>
        <dbReference type="ChEBI" id="CHEBI:58442"/>
    </cofactor>
    <text evidence="6">Binds 1 PQQ group per subunit.</text>
</comment>
<dbReference type="Pfam" id="PF01011">
    <property type="entry name" value="PQQ"/>
    <property type="match status" value="2"/>
</dbReference>
<dbReference type="PROSITE" id="PS00363">
    <property type="entry name" value="BACTERIAL_PQQ_1"/>
    <property type="match status" value="1"/>
</dbReference>
<protein>
    <submittedName>
        <fullName evidence="11">PQQ-dependent dehydrogenase, methanol/ethanol family</fullName>
    </submittedName>
</protein>
<dbReference type="NCBIfam" id="TIGR03075">
    <property type="entry name" value="PQQ_enz_alc_DH"/>
    <property type="match status" value="1"/>
</dbReference>
<evidence type="ECO:0000313" key="11">
    <source>
        <dbReference type="EMBL" id="RAK51217.1"/>
    </source>
</evidence>
<feature type="active site" description="Proton acceptor" evidence="5">
    <location>
        <position position="307"/>
    </location>
</feature>
<dbReference type="Gene3D" id="2.140.10.10">
    <property type="entry name" value="Quinoprotein alcohol dehydrogenase-like superfamily"/>
    <property type="match status" value="1"/>
</dbReference>
<evidence type="ECO:0000256" key="9">
    <source>
        <dbReference type="SAM" id="MobiDB-lite"/>
    </source>
</evidence>
<dbReference type="InterPro" id="IPR011047">
    <property type="entry name" value="Quinoprotein_ADH-like_sf"/>
</dbReference>
<sequence length="590" mass="63793">MAHDPGWNGAAANLAPNDPPGEWRRPGRDYAGTRYSPLNQINAGNVAELKMAWSFADGVPYGHEGAPLVADNTMYLVTPFPNVAYALDLTKPGAPIKWTYSPNPSPMAIGKACCDAVLRGWALADGKLIFNTLDDHTVAVDAQTGKELWRTKLANVEDGVTTTMAATVYKDKVFVGNSGGELGVHGWLAALDLKSGKELWRAYNTGPDDQVKIGADFKPFYPWMRGKDLGATTWPADMWKHGGSASWGWITYDPDLNLIYYGTANPSPRVPAQRPGLNLWSAAMFARDADSGMARWAFQFTPHDQWDYDGVNEDVLIDIPWRGQTRKALVQFNRNGFAYTIDRQTGEVLVAKPFGNLNWALGVDPKTAQPIVNPAMQPKPGVKLPNACPTDIGVKDWQPAAFSPRTGLLYAGIFNICMDLTDHPVSYIAGTPYDGMEMKRHAGPGGNWGEFMAWDPIQGRKVWSIKEPFMTMSGALVTGSDLVFYGTVDGWFRAVDARTGKVLWSQKLGSGVIGQPITYLGPDGRQYVAVYAGVGGAAMVAAQQPGFPPRGDTLYVFSVGGASNNSGPGLLSSQPGKPAAQPDNTSPSQT</sequence>
<keyword evidence="2 7" id="KW-0479">Metal-binding</keyword>
<dbReference type="InterPro" id="IPR001479">
    <property type="entry name" value="Quinoprotein_DH_CS"/>
</dbReference>
<feature type="domain" description="Pyrrolo-quinoline quinone repeat" evidence="10">
    <location>
        <begin position="23"/>
        <end position="350"/>
    </location>
</feature>
<gene>
    <name evidence="11" type="ORF">DJ017_19490</name>
</gene>
<feature type="binding site" evidence="7">
    <location>
        <position position="181"/>
    </location>
    <ligand>
        <name>Ca(2+)</name>
        <dbReference type="ChEBI" id="CHEBI:29108"/>
    </ligand>
</feature>
<dbReference type="InterPro" id="IPR017512">
    <property type="entry name" value="PQQ_MeOH/EtOH_DH"/>
</dbReference>
<keyword evidence="7" id="KW-0106">Calcium</keyword>
<feature type="binding site" evidence="6">
    <location>
        <position position="64"/>
    </location>
    <ligand>
        <name>pyrroloquinoline quinone</name>
        <dbReference type="ChEBI" id="CHEBI:58442"/>
    </ligand>
</feature>
<organism evidence="11 12">
    <name type="scientific">Phenylobacterium soli</name>
    <dbReference type="NCBI Taxonomy" id="2170551"/>
    <lineage>
        <taxon>Bacteria</taxon>
        <taxon>Pseudomonadati</taxon>
        <taxon>Pseudomonadota</taxon>
        <taxon>Alphaproteobacteria</taxon>
        <taxon>Caulobacterales</taxon>
        <taxon>Caulobacteraceae</taxon>
        <taxon>Phenylobacterium</taxon>
    </lineage>
</organism>
<proteinExistence type="inferred from homology"/>
<feature type="region of interest" description="Disordered" evidence="9">
    <location>
        <begin position="566"/>
        <end position="590"/>
    </location>
</feature>
<feature type="compositionally biased region" description="Polar residues" evidence="9">
    <location>
        <begin position="566"/>
        <end position="575"/>
    </location>
</feature>
<feature type="binding site" evidence="6">
    <location>
        <position position="119"/>
    </location>
    <ligand>
        <name>pyrroloquinoline quinone</name>
        <dbReference type="ChEBI" id="CHEBI:58442"/>
    </ligand>
</feature>
<dbReference type="GO" id="GO:0016614">
    <property type="term" value="F:oxidoreductase activity, acting on CH-OH group of donors"/>
    <property type="evidence" value="ECO:0007669"/>
    <property type="project" value="InterPro"/>
</dbReference>
<keyword evidence="8" id="KW-1015">Disulfide bond</keyword>
<dbReference type="PANTHER" id="PTHR32303:SF4">
    <property type="entry name" value="QUINOPROTEIN GLUCOSE DEHYDROGENASE"/>
    <property type="match status" value="1"/>
</dbReference>
<dbReference type="SUPFAM" id="SSF50998">
    <property type="entry name" value="Quinoprotein alcohol dehydrogenase-like"/>
    <property type="match status" value="1"/>
</dbReference>
<comment type="caution">
    <text evidence="11">The sequence shown here is derived from an EMBL/GenBank/DDBJ whole genome shotgun (WGS) entry which is preliminary data.</text>
</comment>
<feature type="binding site" evidence="7">
    <location>
        <position position="307"/>
    </location>
    <ligand>
        <name>Ca(2+)</name>
        <dbReference type="ChEBI" id="CHEBI:29108"/>
    </ligand>
</feature>
<comment type="similarity">
    <text evidence="1">Belongs to the bacterial PQQ dehydrogenase family.</text>
</comment>
<dbReference type="InterPro" id="IPR002372">
    <property type="entry name" value="PQQ_rpt_dom"/>
</dbReference>
<evidence type="ECO:0000256" key="5">
    <source>
        <dbReference type="PIRSR" id="PIRSR617512-1"/>
    </source>
</evidence>
<feature type="binding site" evidence="6">
    <location>
        <position position="163"/>
    </location>
    <ligand>
        <name>pyrroloquinoline quinone</name>
        <dbReference type="ChEBI" id="CHEBI:58442"/>
    </ligand>
</feature>
<dbReference type="GO" id="GO:0005509">
    <property type="term" value="F:calcium ion binding"/>
    <property type="evidence" value="ECO:0007669"/>
    <property type="project" value="InterPro"/>
</dbReference>
<evidence type="ECO:0000256" key="7">
    <source>
        <dbReference type="PIRSR" id="PIRSR617512-3"/>
    </source>
</evidence>
<feature type="binding site" evidence="7">
    <location>
        <position position="265"/>
    </location>
    <ligand>
        <name>Ca(2+)</name>
        <dbReference type="ChEBI" id="CHEBI:29108"/>
    </ligand>
</feature>
<accession>A0A328A9Z3</accession>
<evidence type="ECO:0000256" key="3">
    <source>
        <dbReference type="ARBA" id="ARBA00022891"/>
    </source>
</evidence>
<comment type="cofactor">
    <cofactor evidence="7">
        <name>Ca(2+)</name>
        <dbReference type="ChEBI" id="CHEBI:29108"/>
    </cofactor>
    <text evidence="7">Binds 1 Ca(2+) ion per subunit.</text>
</comment>
<evidence type="ECO:0000256" key="1">
    <source>
        <dbReference type="ARBA" id="ARBA00008156"/>
    </source>
</evidence>
<dbReference type="OrthoDB" id="9794322at2"/>
<feature type="domain" description="Pyrrolo-quinoline quinone repeat" evidence="10">
    <location>
        <begin position="470"/>
        <end position="528"/>
    </location>
</feature>
<dbReference type="GO" id="GO:0016020">
    <property type="term" value="C:membrane"/>
    <property type="evidence" value="ECO:0007669"/>
    <property type="project" value="InterPro"/>
</dbReference>
<evidence type="ECO:0000256" key="4">
    <source>
        <dbReference type="ARBA" id="ARBA00023002"/>
    </source>
</evidence>
<dbReference type="PANTHER" id="PTHR32303">
    <property type="entry name" value="QUINOPROTEIN ALCOHOL DEHYDROGENASE (CYTOCHROME C)"/>
    <property type="match status" value="1"/>
</dbReference>
<evidence type="ECO:0000313" key="12">
    <source>
        <dbReference type="Proteomes" id="UP000249254"/>
    </source>
</evidence>
<evidence type="ECO:0000259" key="10">
    <source>
        <dbReference type="Pfam" id="PF01011"/>
    </source>
</evidence>
<keyword evidence="12" id="KW-1185">Reference proteome</keyword>
<dbReference type="InterPro" id="IPR018391">
    <property type="entry name" value="PQQ_b-propeller_rpt"/>
</dbReference>
<evidence type="ECO:0000256" key="2">
    <source>
        <dbReference type="ARBA" id="ARBA00022723"/>
    </source>
</evidence>
<dbReference type="Proteomes" id="UP000249254">
    <property type="component" value="Unassembled WGS sequence"/>
</dbReference>
<feature type="disulfide bond" evidence="8">
    <location>
        <begin position="113"/>
        <end position="114"/>
    </location>
</feature>
<dbReference type="EMBL" id="QFYQ01000003">
    <property type="protein sequence ID" value="RAK51217.1"/>
    <property type="molecule type" value="Genomic_DNA"/>
</dbReference>